<dbReference type="GO" id="GO:0005085">
    <property type="term" value="F:guanyl-nucleotide exchange factor activity"/>
    <property type="evidence" value="ECO:0007669"/>
    <property type="project" value="InterPro"/>
</dbReference>
<dbReference type="GO" id="GO:0005737">
    <property type="term" value="C:cytoplasm"/>
    <property type="evidence" value="ECO:0007669"/>
    <property type="project" value="TreeGrafter"/>
</dbReference>
<reference evidence="3 4" key="1">
    <citation type="submission" date="2017-06" db="EMBL/GenBank/DDBJ databases">
        <title>A platform for efficient transgenesis in Macrostomum lignano, a flatworm model organism for stem cell research.</title>
        <authorList>
            <person name="Berezikov E."/>
        </authorList>
    </citation>
    <scope>NUCLEOTIDE SEQUENCE [LARGE SCALE GENOMIC DNA]</scope>
    <source>
        <strain evidence="3">DV1</strain>
        <tissue evidence="3">Whole organism</tissue>
    </source>
</reference>
<protein>
    <recommendedName>
        <fullName evidence="2">DH domain-containing protein</fullName>
    </recommendedName>
</protein>
<organism evidence="3 4">
    <name type="scientific">Macrostomum lignano</name>
    <dbReference type="NCBI Taxonomy" id="282301"/>
    <lineage>
        <taxon>Eukaryota</taxon>
        <taxon>Metazoa</taxon>
        <taxon>Spiralia</taxon>
        <taxon>Lophotrochozoa</taxon>
        <taxon>Platyhelminthes</taxon>
        <taxon>Rhabditophora</taxon>
        <taxon>Macrostomorpha</taxon>
        <taxon>Macrostomida</taxon>
        <taxon>Macrostomidae</taxon>
        <taxon>Macrostomum</taxon>
    </lineage>
</organism>
<dbReference type="PROSITE" id="PS50010">
    <property type="entry name" value="DH_2"/>
    <property type="match status" value="1"/>
</dbReference>
<dbReference type="PANTHER" id="PTHR22834:SF20">
    <property type="entry name" value="SH3 DOMAIN-CONTAINING PROTEIN"/>
    <property type="match status" value="1"/>
</dbReference>
<dbReference type="AlphaFoldDB" id="A0A267FU40"/>
<dbReference type="STRING" id="282301.A0A267FU40"/>
<sequence>FYSLISAEFKMASSNDAGSTDQQGDNVPLLRHPHIVVSQNTVDAGSEDAAESADATPESAVFEEPSSPSAPKRCRYVEKEILETEQSYLADMSKLAEFFLMQPLGKEFPTEKVLLNLNEVCEASRSLLADLEAVANDNTDASGSRDIGQVFIKHGDRIATAYVPFCRGVKSAIKRAESLQSQSSPLADKIAERMNSLAPDSGFQLDSFLIKPLQRITRYPLLLRELLKQGCPYPQSVSQASEIITNTLRRVNEEVRVHELLSRYLTPADWQQQQPQRARWDSLVHTLDKKGGRWGTFVQERLSGHVSATADPKLRHQVGRFIACRQLVDTVLQQCGRLGRKTQRCVQSLAALHRQLANFSPAVAAEAPWPEAALLDEGADGRWGRFTSDAEKLVFEPLRSLQDCFSGPQRLIDACERKRLDYERVLRRSQPDPMAEDAARQDFAALSGRLKQELPDLISLSIQLLVRSVVCFLRLLQSASTQARLLLKEAFPSDICELTPPIEQELDAWLQRLAALPTLAEASLLQEVDEESAADGGGGDEDAADSASPATPGFRPASAIRQSDELRQRLVGKYKMSQLRRVVREHLGCSAKREVDACQGDLVAVLMASYPSRTSHSLVDTGSASGLLPAELLSTRELASALPKPEKQPATIWYVDPEQVFSHLLHLPPSYDESTRTAAPPQANPRPSPRTNLNQPKPRLPPLPQLPEEARLPVQQQLMSELQQRLRQQFDVEAMLEATMDSVSLDSILDQAENSH</sequence>
<dbReference type="Pfam" id="PF00621">
    <property type="entry name" value="RhoGEF"/>
    <property type="match status" value="1"/>
</dbReference>
<dbReference type="EMBL" id="NIVC01000810">
    <property type="protein sequence ID" value="PAA76587.1"/>
    <property type="molecule type" value="Genomic_DNA"/>
</dbReference>
<dbReference type="PANTHER" id="PTHR22834">
    <property type="entry name" value="NUCLEAR FUSION PROTEIN FUS2"/>
    <property type="match status" value="1"/>
</dbReference>
<dbReference type="InterPro" id="IPR051492">
    <property type="entry name" value="Dynamin-Rho_GEF"/>
</dbReference>
<dbReference type="Gene3D" id="1.20.900.10">
    <property type="entry name" value="Dbl homology (DH) domain"/>
    <property type="match status" value="1"/>
</dbReference>
<feature type="non-terminal residue" evidence="3">
    <location>
        <position position="1"/>
    </location>
</feature>
<evidence type="ECO:0000313" key="4">
    <source>
        <dbReference type="Proteomes" id="UP000215902"/>
    </source>
</evidence>
<evidence type="ECO:0000313" key="3">
    <source>
        <dbReference type="EMBL" id="PAA76587.1"/>
    </source>
</evidence>
<dbReference type="OrthoDB" id="6244550at2759"/>
<dbReference type="SMART" id="SM00325">
    <property type="entry name" value="RhoGEF"/>
    <property type="match status" value="1"/>
</dbReference>
<dbReference type="InterPro" id="IPR027267">
    <property type="entry name" value="AH/BAR_dom_sf"/>
</dbReference>
<name>A0A267FU40_9PLAT</name>
<accession>A0A267FU40</accession>
<feature type="compositionally biased region" description="Acidic residues" evidence="1">
    <location>
        <begin position="528"/>
        <end position="544"/>
    </location>
</feature>
<feature type="region of interest" description="Disordered" evidence="1">
    <location>
        <begin position="528"/>
        <end position="559"/>
    </location>
</feature>
<feature type="region of interest" description="Disordered" evidence="1">
    <location>
        <begin position="42"/>
        <end position="71"/>
    </location>
</feature>
<proteinExistence type="predicted"/>
<dbReference type="SUPFAM" id="SSF103657">
    <property type="entry name" value="BAR/IMD domain-like"/>
    <property type="match status" value="1"/>
</dbReference>
<dbReference type="InterPro" id="IPR000219">
    <property type="entry name" value="DH_dom"/>
</dbReference>
<comment type="caution">
    <text evidence="3">The sequence shown here is derived from an EMBL/GenBank/DDBJ whole genome shotgun (WGS) entry which is preliminary data.</text>
</comment>
<evidence type="ECO:0000256" key="1">
    <source>
        <dbReference type="SAM" id="MobiDB-lite"/>
    </source>
</evidence>
<feature type="region of interest" description="Disordered" evidence="1">
    <location>
        <begin position="669"/>
        <end position="706"/>
    </location>
</feature>
<dbReference type="Proteomes" id="UP000215902">
    <property type="component" value="Unassembled WGS sequence"/>
</dbReference>
<gene>
    <name evidence="3" type="ORF">BOX15_Mlig025508g3</name>
</gene>
<feature type="domain" description="DH" evidence="2">
    <location>
        <begin position="73"/>
        <end position="254"/>
    </location>
</feature>
<dbReference type="SUPFAM" id="SSF48065">
    <property type="entry name" value="DBL homology domain (DH-domain)"/>
    <property type="match status" value="1"/>
</dbReference>
<dbReference type="InterPro" id="IPR035899">
    <property type="entry name" value="DBL_dom_sf"/>
</dbReference>
<keyword evidence="4" id="KW-1185">Reference proteome</keyword>
<dbReference type="CDD" id="cd00160">
    <property type="entry name" value="RhoGEF"/>
    <property type="match status" value="1"/>
</dbReference>
<dbReference type="Gene3D" id="1.20.1270.60">
    <property type="entry name" value="Arfaptin homology (AH) domain/BAR domain"/>
    <property type="match status" value="1"/>
</dbReference>
<evidence type="ECO:0000259" key="2">
    <source>
        <dbReference type="PROSITE" id="PS50010"/>
    </source>
</evidence>